<accession>A0A165ELJ0</accession>
<evidence type="ECO:0000313" key="3">
    <source>
        <dbReference type="EMBL" id="KZV87221.1"/>
    </source>
</evidence>
<reference evidence="3 4" key="1">
    <citation type="journal article" date="2016" name="Mol. Biol. Evol.">
        <title>Comparative Genomics of Early-Diverging Mushroom-Forming Fungi Provides Insights into the Origins of Lignocellulose Decay Capabilities.</title>
        <authorList>
            <person name="Nagy L.G."/>
            <person name="Riley R."/>
            <person name="Tritt A."/>
            <person name="Adam C."/>
            <person name="Daum C."/>
            <person name="Floudas D."/>
            <person name="Sun H."/>
            <person name="Yadav J.S."/>
            <person name="Pangilinan J."/>
            <person name="Larsson K.H."/>
            <person name="Matsuura K."/>
            <person name="Barry K."/>
            <person name="Labutti K."/>
            <person name="Kuo R."/>
            <person name="Ohm R.A."/>
            <person name="Bhattacharya S.S."/>
            <person name="Shirouzu T."/>
            <person name="Yoshinaga Y."/>
            <person name="Martin F.M."/>
            <person name="Grigoriev I.V."/>
            <person name="Hibbett D.S."/>
        </authorList>
    </citation>
    <scope>NUCLEOTIDE SEQUENCE [LARGE SCALE GENOMIC DNA]</scope>
    <source>
        <strain evidence="3 4">HHB12029</strain>
    </source>
</reference>
<evidence type="ECO:0000256" key="1">
    <source>
        <dbReference type="SAM" id="MobiDB-lite"/>
    </source>
</evidence>
<feature type="compositionally biased region" description="Acidic residues" evidence="1">
    <location>
        <begin position="303"/>
        <end position="322"/>
    </location>
</feature>
<protein>
    <recommendedName>
        <fullName evidence="5">Lysine-specific metallo-endopeptidase domain-containing protein</fullName>
    </recommendedName>
</protein>
<dbReference type="InParanoid" id="A0A165ELJ0"/>
<sequence length="322" mass="35533">MLLLGLLFLALAALEVSAGLGKPTLFKNGLHDPLKKIDTLHRAKTVSRSNKVAVPQMCKDWAKDAKCVMDKLEARRVKYDDCDEPWTICRCGYATMSMDTLEARWARVPPGIRSYTGTILATGAKGCSAVNINGQFIRFHGDCSESVFIHEAGHSLDKGMSGSDAFHKAVANSQCVPDDYSNAAYAEDWTQNNVVLTYIKHFGGTVTGLAKHDAKCLAPQFNLIKGDKRIQEAQNAKKCIASKRPFHTKRDLEEYPHALELMPEPSTLDLPVACNFTQPGLSARDVEQFDEHALEAAGIELPFDSETEDAEPVEVDELDYEN</sequence>
<proteinExistence type="predicted"/>
<feature type="region of interest" description="Disordered" evidence="1">
    <location>
        <begin position="298"/>
        <end position="322"/>
    </location>
</feature>
<evidence type="ECO:0000256" key="2">
    <source>
        <dbReference type="SAM" id="SignalP"/>
    </source>
</evidence>
<keyword evidence="2" id="KW-0732">Signal</keyword>
<gene>
    <name evidence="3" type="ORF">EXIGLDRAFT_773877</name>
</gene>
<keyword evidence="4" id="KW-1185">Reference proteome</keyword>
<feature type="signal peptide" evidence="2">
    <location>
        <begin position="1"/>
        <end position="18"/>
    </location>
</feature>
<dbReference type="STRING" id="1314781.A0A165ELJ0"/>
<organism evidence="3 4">
    <name type="scientific">Exidia glandulosa HHB12029</name>
    <dbReference type="NCBI Taxonomy" id="1314781"/>
    <lineage>
        <taxon>Eukaryota</taxon>
        <taxon>Fungi</taxon>
        <taxon>Dikarya</taxon>
        <taxon>Basidiomycota</taxon>
        <taxon>Agaricomycotina</taxon>
        <taxon>Agaricomycetes</taxon>
        <taxon>Auriculariales</taxon>
        <taxon>Exidiaceae</taxon>
        <taxon>Exidia</taxon>
    </lineage>
</organism>
<dbReference type="EMBL" id="KV426132">
    <property type="protein sequence ID" value="KZV87221.1"/>
    <property type="molecule type" value="Genomic_DNA"/>
</dbReference>
<dbReference type="AlphaFoldDB" id="A0A165ELJ0"/>
<dbReference type="OrthoDB" id="2142213at2759"/>
<feature type="chain" id="PRO_5007857286" description="Lysine-specific metallo-endopeptidase domain-containing protein" evidence="2">
    <location>
        <begin position="19"/>
        <end position="322"/>
    </location>
</feature>
<name>A0A165ELJ0_EXIGL</name>
<evidence type="ECO:0000313" key="4">
    <source>
        <dbReference type="Proteomes" id="UP000077266"/>
    </source>
</evidence>
<dbReference type="Proteomes" id="UP000077266">
    <property type="component" value="Unassembled WGS sequence"/>
</dbReference>
<evidence type="ECO:0008006" key="5">
    <source>
        <dbReference type="Google" id="ProtNLM"/>
    </source>
</evidence>